<dbReference type="GO" id="GO:0032259">
    <property type="term" value="P:methylation"/>
    <property type="evidence" value="ECO:0007669"/>
    <property type="project" value="UniProtKB-KW"/>
</dbReference>
<evidence type="ECO:0000313" key="7">
    <source>
        <dbReference type="EMBL" id="SFU61917.1"/>
    </source>
</evidence>
<comment type="similarity">
    <text evidence="1">Belongs to the N(4)/N(6)-methyltransferase family.</text>
</comment>
<dbReference type="Gene3D" id="3.40.50.150">
    <property type="entry name" value="Vaccinia Virus protein VP39"/>
    <property type="match status" value="1"/>
</dbReference>
<evidence type="ECO:0000256" key="5">
    <source>
        <dbReference type="ARBA" id="ARBA00022747"/>
    </source>
</evidence>
<proteinExistence type="inferred from homology"/>
<accession>A0A1I7HMD8</accession>
<dbReference type="STRING" id="155865.SAMN05216515_12113"/>
<dbReference type="OrthoDB" id="9800801at2"/>
<dbReference type="InterPro" id="IPR002941">
    <property type="entry name" value="DNA_methylase_N4/N6"/>
</dbReference>
<evidence type="ECO:0000256" key="2">
    <source>
        <dbReference type="ARBA" id="ARBA00022603"/>
    </source>
</evidence>
<evidence type="ECO:0000313" key="8">
    <source>
        <dbReference type="Proteomes" id="UP000198817"/>
    </source>
</evidence>
<evidence type="ECO:0000256" key="3">
    <source>
        <dbReference type="ARBA" id="ARBA00022679"/>
    </source>
</evidence>
<keyword evidence="2 7" id="KW-0489">Methyltransferase</keyword>
<dbReference type="GO" id="GO:0008170">
    <property type="term" value="F:N-methyltransferase activity"/>
    <property type="evidence" value="ECO:0007669"/>
    <property type="project" value="InterPro"/>
</dbReference>
<dbReference type="EMBL" id="FPBT01000020">
    <property type="protein sequence ID" value="SFU61917.1"/>
    <property type="molecule type" value="Genomic_DNA"/>
</dbReference>
<protein>
    <submittedName>
        <fullName evidence="7">Adenine-specific DNA-methyltransferase</fullName>
    </submittedName>
</protein>
<gene>
    <name evidence="7" type="ORF">SAMN05216508_12013</name>
</gene>
<dbReference type="GO" id="GO:0003677">
    <property type="term" value="F:DNA binding"/>
    <property type="evidence" value="ECO:0007669"/>
    <property type="project" value="InterPro"/>
</dbReference>
<dbReference type="InterPro" id="IPR002295">
    <property type="entry name" value="N4/N6-MTase_EcoPI_Mod-like"/>
</dbReference>
<keyword evidence="4" id="KW-0949">S-adenosyl-L-methionine</keyword>
<dbReference type="InterPro" id="IPR029063">
    <property type="entry name" value="SAM-dependent_MTases_sf"/>
</dbReference>
<dbReference type="Pfam" id="PF01555">
    <property type="entry name" value="N6_N4_Mtase"/>
    <property type="match status" value="1"/>
</dbReference>
<evidence type="ECO:0000256" key="4">
    <source>
        <dbReference type="ARBA" id="ARBA00022691"/>
    </source>
</evidence>
<evidence type="ECO:0000259" key="6">
    <source>
        <dbReference type="Pfam" id="PF01555"/>
    </source>
</evidence>
<organism evidence="7 8">
    <name type="scientific">Eubacterium pyruvativorans</name>
    <dbReference type="NCBI Taxonomy" id="155865"/>
    <lineage>
        <taxon>Bacteria</taxon>
        <taxon>Bacillati</taxon>
        <taxon>Bacillota</taxon>
        <taxon>Clostridia</taxon>
        <taxon>Eubacteriales</taxon>
        <taxon>Eubacteriaceae</taxon>
        <taxon>Eubacterium</taxon>
    </lineage>
</organism>
<dbReference type="AlphaFoldDB" id="A0A1I7HMD8"/>
<dbReference type="GO" id="GO:0009307">
    <property type="term" value="P:DNA restriction-modification system"/>
    <property type="evidence" value="ECO:0007669"/>
    <property type="project" value="UniProtKB-KW"/>
</dbReference>
<dbReference type="PRINTS" id="PR00506">
    <property type="entry name" value="D21N6MTFRASE"/>
</dbReference>
<evidence type="ECO:0000256" key="1">
    <source>
        <dbReference type="ARBA" id="ARBA00006594"/>
    </source>
</evidence>
<dbReference type="SUPFAM" id="SSF53335">
    <property type="entry name" value="S-adenosyl-L-methionine-dependent methyltransferases"/>
    <property type="match status" value="1"/>
</dbReference>
<dbReference type="Proteomes" id="UP000198817">
    <property type="component" value="Unassembled WGS sequence"/>
</dbReference>
<sequence length="697" mass="80056">MALLQDLIQQIDDPALRDRILQETNKLLKQKKFGLVFEEHLPECTPLYDVPIRVGSKVAVKTGYVSDIYTVVKIDGEEIQCDRRETHEQKTFRLDELVTVAEFGEPIYPTLKPIDFVENAPNSDLWHTLIEADNYHALQLLEYLYAEKVDCIYIDPPYNTGAKDWKYNNDYVDSSDAYRHSKWLSMMEKRLKLAKKLLNPADSVLIVTIDEKEYLHLGCLLEEMFPEANMQMISSVINPYGTQRLNEFSRNDEYIFFLMFGNAHPAGIVNEDAPEQTYWKTFRRGDLASRRGQSKGGKSQFYPIYVNNKTRAIASIGDPIPPEVDRFSVPEKPGCTTVFPLRDDGTEMNWCVRPETARQLLKNGYIKAGKENKKTKQLYPILYLRSGTIDDISTGKLVIDGYDRDNSIIAHYVEKKEQMPQTNWHFKEHSARDYGSNLLRSIYKGKRFVFPKSLYAVKDCIYLFTKNKPNALIVDFFAGSGTTLHAVNLLNAEDGGQRKCIMITNNEVSVDEAKILSARGFHPGDIEWEKLGIARYVNWPRTVCTIEGHDVNGNPLKGKYITNGDKVIHMSDGFQANAAYFKLAFLDKTSIALGRQFRELLSVLWMKGGAIGKCPELEGDELPKMLILPKNKMAILIDEIYYSEFDEQLRQHPEIQTVFIVTDSESAYRTMIRSYEGKSCYQLYRDYLDNFRINTGR</sequence>
<feature type="domain" description="DNA methylase N-4/N-6" evidence="6">
    <location>
        <begin position="149"/>
        <end position="511"/>
    </location>
</feature>
<name>A0A1I7HMD8_9FIRM</name>
<keyword evidence="8" id="KW-1185">Reference proteome</keyword>
<keyword evidence="5" id="KW-0680">Restriction system</keyword>
<dbReference type="InterPro" id="IPR002052">
    <property type="entry name" value="DNA_methylase_N6_adenine_CS"/>
</dbReference>
<keyword evidence="3 7" id="KW-0808">Transferase</keyword>
<dbReference type="PROSITE" id="PS00092">
    <property type="entry name" value="N6_MTASE"/>
    <property type="match status" value="1"/>
</dbReference>
<reference evidence="7 8" key="1">
    <citation type="submission" date="2016-10" db="EMBL/GenBank/DDBJ databases">
        <authorList>
            <person name="de Groot N.N."/>
        </authorList>
    </citation>
    <scope>NUCLEOTIDE SEQUENCE [LARGE SCALE GENOMIC DNA]</scope>
    <source>
        <strain evidence="7 8">KHGC13</strain>
    </source>
</reference>